<dbReference type="GO" id="GO:0008379">
    <property type="term" value="F:thioredoxin peroxidase activity"/>
    <property type="evidence" value="ECO:0007669"/>
    <property type="project" value="TreeGrafter"/>
</dbReference>
<feature type="domain" description="Thioredoxin" evidence="15">
    <location>
        <begin position="30"/>
        <end position="197"/>
    </location>
</feature>
<dbReference type="InterPro" id="IPR050924">
    <property type="entry name" value="Peroxiredoxin_BCP/PrxQ"/>
</dbReference>
<comment type="caution">
    <text evidence="16">The sequence shown here is derived from an EMBL/GenBank/DDBJ whole genome shotgun (WGS) entry which is preliminary data.</text>
</comment>
<keyword evidence="9" id="KW-0676">Redox-active center</keyword>
<evidence type="ECO:0000256" key="2">
    <source>
        <dbReference type="ARBA" id="ARBA00011245"/>
    </source>
</evidence>
<comment type="subunit">
    <text evidence="2">Monomer.</text>
</comment>
<dbReference type="EC" id="1.11.1.24" evidence="3"/>
<dbReference type="AlphaFoldDB" id="A0A1V6T5N8"/>
<evidence type="ECO:0000256" key="6">
    <source>
        <dbReference type="ARBA" id="ARBA00023002"/>
    </source>
</evidence>
<evidence type="ECO:0000256" key="1">
    <source>
        <dbReference type="ARBA" id="ARBA00004123"/>
    </source>
</evidence>
<evidence type="ECO:0000256" key="7">
    <source>
        <dbReference type="ARBA" id="ARBA00023157"/>
    </source>
</evidence>
<dbReference type="Proteomes" id="UP000191285">
    <property type="component" value="Unassembled WGS sequence"/>
</dbReference>
<dbReference type="InterPro" id="IPR000866">
    <property type="entry name" value="AhpC/TSA"/>
</dbReference>
<keyword evidence="4" id="KW-0575">Peroxidase</keyword>
<evidence type="ECO:0000256" key="11">
    <source>
        <dbReference type="ARBA" id="ARBA00038489"/>
    </source>
</evidence>
<feature type="region of interest" description="Disordered" evidence="14">
    <location>
        <begin position="185"/>
        <end position="218"/>
    </location>
</feature>
<gene>
    <name evidence="16" type="ORF">PENSTE_c012G07232</name>
</gene>
<comment type="catalytic activity">
    <reaction evidence="12">
        <text>a hydroperoxide + [thioredoxin]-dithiol = an alcohol + [thioredoxin]-disulfide + H2O</text>
        <dbReference type="Rhea" id="RHEA:62620"/>
        <dbReference type="Rhea" id="RHEA-COMP:10698"/>
        <dbReference type="Rhea" id="RHEA-COMP:10700"/>
        <dbReference type="ChEBI" id="CHEBI:15377"/>
        <dbReference type="ChEBI" id="CHEBI:29950"/>
        <dbReference type="ChEBI" id="CHEBI:30879"/>
        <dbReference type="ChEBI" id="CHEBI:35924"/>
        <dbReference type="ChEBI" id="CHEBI:50058"/>
        <dbReference type="EC" id="1.11.1.24"/>
    </reaction>
</comment>
<dbReference type="SUPFAM" id="SSF52833">
    <property type="entry name" value="Thioredoxin-like"/>
    <property type="match status" value="1"/>
</dbReference>
<evidence type="ECO:0000313" key="17">
    <source>
        <dbReference type="Proteomes" id="UP000191285"/>
    </source>
</evidence>
<proteinExistence type="inferred from homology"/>
<accession>A0A1V6T5N8</accession>
<dbReference type="GO" id="GO:0005737">
    <property type="term" value="C:cytoplasm"/>
    <property type="evidence" value="ECO:0007669"/>
    <property type="project" value="TreeGrafter"/>
</dbReference>
<name>A0A1V6T5N8_9EURO</name>
<keyword evidence="6" id="KW-0560">Oxidoreductase</keyword>
<dbReference type="OrthoDB" id="338622at2759"/>
<dbReference type="FunFam" id="3.40.30.10:FF:000157">
    <property type="entry name" value="DOT5p Nuclear thiol peroxidase"/>
    <property type="match status" value="1"/>
</dbReference>
<dbReference type="PROSITE" id="PS51352">
    <property type="entry name" value="THIOREDOXIN_2"/>
    <property type="match status" value="1"/>
</dbReference>
<feature type="compositionally biased region" description="Basic and acidic residues" evidence="14">
    <location>
        <begin position="29"/>
        <end position="42"/>
    </location>
</feature>
<evidence type="ECO:0000256" key="9">
    <source>
        <dbReference type="ARBA" id="ARBA00023284"/>
    </source>
</evidence>
<keyword evidence="7" id="KW-1015">Disulfide bond</keyword>
<comment type="subcellular location">
    <subcellularLocation>
        <location evidence="1">Nucleus</location>
    </subcellularLocation>
</comment>
<keyword evidence="8" id="KW-0539">Nucleus</keyword>
<dbReference type="CDD" id="cd03017">
    <property type="entry name" value="PRX_BCP"/>
    <property type="match status" value="1"/>
</dbReference>
<evidence type="ECO:0000256" key="10">
    <source>
        <dbReference type="ARBA" id="ARBA00032824"/>
    </source>
</evidence>
<dbReference type="STRING" id="303698.A0A1V6T5N8"/>
<dbReference type="EMBL" id="MLKD01000012">
    <property type="protein sequence ID" value="OQE21073.1"/>
    <property type="molecule type" value="Genomic_DNA"/>
</dbReference>
<dbReference type="Gene3D" id="3.40.30.10">
    <property type="entry name" value="Glutaredoxin"/>
    <property type="match status" value="1"/>
</dbReference>
<dbReference type="InterPro" id="IPR013766">
    <property type="entry name" value="Thioredoxin_domain"/>
</dbReference>
<keyword evidence="17" id="KW-1185">Reference proteome</keyword>
<evidence type="ECO:0000256" key="8">
    <source>
        <dbReference type="ARBA" id="ARBA00023242"/>
    </source>
</evidence>
<dbReference type="PANTHER" id="PTHR42801:SF23">
    <property type="entry name" value="PEROXIREDOXIN DOT5"/>
    <property type="match status" value="1"/>
</dbReference>
<evidence type="ECO:0000256" key="13">
    <source>
        <dbReference type="ARBA" id="ARBA00077538"/>
    </source>
</evidence>
<evidence type="ECO:0000256" key="3">
    <source>
        <dbReference type="ARBA" id="ARBA00013017"/>
    </source>
</evidence>
<feature type="region of interest" description="Disordered" evidence="14">
    <location>
        <begin position="1"/>
        <end position="49"/>
    </location>
</feature>
<comment type="similarity">
    <text evidence="11">Belongs to the peroxiredoxin family. BCP/PrxQ subfamily.</text>
</comment>
<dbReference type="GO" id="GO:0034599">
    <property type="term" value="P:cellular response to oxidative stress"/>
    <property type="evidence" value="ECO:0007669"/>
    <property type="project" value="TreeGrafter"/>
</dbReference>
<protein>
    <recommendedName>
        <fullName evidence="3">thioredoxin-dependent peroxiredoxin</fullName>
        <ecNumber evidence="3">1.11.1.24</ecNumber>
    </recommendedName>
    <alternativeName>
        <fullName evidence="13">Nuclear thiol peroxidase</fullName>
    </alternativeName>
    <alternativeName>
        <fullName evidence="10">Thioredoxin peroxidase</fullName>
    </alternativeName>
</protein>
<feature type="compositionally biased region" description="Basic and acidic residues" evidence="14">
    <location>
        <begin position="196"/>
        <end position="218"/>
    </location>
</feature>
<dbReference type="Pfam" id="PF00578">
    <property type="entry name" value="AhpC-TSA"/>
    <property type="match status" value="1"/>
</dbReference>
<dbReference type="GO" id="GO:0045454">
    <property type="term" value="P:cell redox homeostasis"/>
    <property type="evidence" value="ECO:0007669"/>
    <property type="project" value="TreeGrafter"/>
</dbReference>
<keyword evidence="5" id="KW-0049">Antioxidant</keyword>
<dbReference type="GO" id="GO:0005634">
    <property type="term" value="C:nucleus"/>
    <property type="evidence" value="ECO:0007669"/>
    <property type="project" value="UniProtKB-SubCell"/>
</dbReference>
<evidence type="ECO:0000259" key="15">
    <source>
        <dbReference type="PROSITE" id="PS51352"/>
    </source>
</evidence>
<evidence type="ECO:0000256" key="5">
    <source>
        <dbReference type="ARBA" id="ARBA00022862"/>
    </source>
</evidence>
<evidence type="ECO:0000256" key="4">
    <source>
        <dbReference type="ARBA" id="ARBA00022559"/>
    </source>
</evidence>
<evidence type="ECO:0000256" key="14">
    <source>
        <dbReference type="SAM" id="MobiDB-lite"/>
    </source>
</evidence>
<organism evidence="16 17">
    <name type="scientific">Penicillium steckii</name>
    <dbReference type="NCBI Taxonomy" id="303698"/>
    <lineage>
        <taxon>Eukaryota</taxon>
        <taxon>Fungi</taxon>
        <taxon>Dikarya</taxon>
        <taxon>Ascomycota</taxon>
        <taxon>Pezizomycotina</taxon>
        <taxon>Eurotiomycetes</taxon>
        <taxon>Eurotiomycetidae</taxon>
        <taxon>Eurotiales</taxon>
        <taxon>Aspergillaceae</taxon>
        <taxon>Penicillium</taxon>
    </lineage>
</organism>
<evidence type="ECO:0000256" key="12">
    <source>
        <dbReference type="ARBA" id="ARBA00049091"/>
    </source>
</evidence>
<dbReference type="PANTHER" id="PTHR42801">
    <property type="entry name" value="THIOREDOXIN-DEPENDENT PEROXIDE REDUCTASE"/>
    <property type="match status" value="1"/>
</dbReference>
<evidence type="ECO:0000313" key="16">
    <source>
        <dbReference type="EMBL" id="OQE21073.1"/>
    </source>
</evidence>
<dbReference type="InterPro" id="IPR036249">
    <property type="entry name" value="Thioredoxin-like_sf"/>
</dbReference>
<reference evidence="17" key="1">
    <citation type="journal article" date="2017" name="Nat. Microbiol.">
        <title>Global analysis of biosynthetic gene clusters reveals vast potential of secondary metabolite production in Penicillium species.</title>
        <authorList>
            <person name="Nielsen J.C."/>
            <person name="Grijseels S."/>
            <person name="Prigent S."/>
            <person name="Ji B."/>
            <person name="Dainat J."/>
            <person name="Nielsen K.F."/>
            <person name="Frisvad J.C."/>
            <person name="Workman M."/>
            <person name="Nielsen J."/>
        </authorList>
    </citation>
    <scope>NUCLEOTIDE SEQUENCE [LARGE SCALE GENOMIC DNA]</scope>
    <source>
        <strain evidence="17">IBT 24891</strain>
    </source>
</reference>
<sequence length="218" mass="23126">MVELRKRKAAAPPPVVEKKSKPGPKPKATKNDDSPAPKEDAPKVPQVGDVIDLDAFGGDLETNEGDKTSLKKLVDDSKAGVVIFTYPKASTPGCTKQACLFRDNFDHLSSTGLTIYGLSGDSPKANTTFKTKQNLPYALLCNPSYGLIGAIGLKKSPKGTLRGVFAVDKKGKVLLREQGGPDATVDAVQKIVSESPAKEESKDDAKDDSEEKNGDAAK</sequence>